<keyword evidence="1" id="KW-0812">Transmembrane</keyword>
<dbReference type="PANTHER" id="PTHR30244">
    <property type="entry name" value="TRANSAMINASE"/>
    <property type="match status" value="1"/>
</dbReference>
<proteinExistence type="predicted"/>
<gene>
    <name evidence="2" type="ORF">IV203_027409</name>
</gene>
<name>A0A9K3LX79_9STRA</name>
<keyword evidence="3" id="KW-1185">Reference proteome</keyword>
<reference evidence="2" key="2">
    <citation type="submission" date="2021-04" db="EMBL/GenBank/DDBJ databases">
        <authorList>
            <person name="Podell S."/>
        </authorList>
    </citation>
    <scope>NUCLEOTIDE SEQUENCE</scope>
    <source>
        <strain evidence="2">Hildebrandi</strain>
    </source>
</reference>
<keyword evidence="1" id="KW-0472">Membrane</keyword>
<dbReference type="InterPro" id="IPR000653">
    <property type="entry name" value="DegT/StrS_aminotransferase"/>
</dbReference>
<dbReference type="GO" id="GO:0008483">
    <property type="term" value="F:transaminase activity"/>
    <property type="evidence" value="ECO:0007669"/>
    <property type="project" value="UniProtKB-KW"/>
</dbReference>
<dbReference type="Pfam" id="PF01041">
    <property type="entry name" value="DegT_DnrJ_EryC1"/>
    <property type="match status" value="1"/>
</dbReference>
<protein>
    <submittedName>
        <fullName evidence="2">DegT/DnrJ/EryC1/StrS aminotransferase family protein</fullName>
    </submittedName>
</protein>
<feature type="transmembrane region" description="Helical" evidence="1">
    <location>
        <begin position="6"/>
        <end position="24"/>
    </location>
</feature>
<evidence type="ECO:0000313" key="3">
    <source>
        <dbReference type="Proteomes" id="UP000693970"/>
    </source>
</evidence>
<dbReference type="Proteomes" id="UP000693970">
    <property type="component" value="Unassembled WGS sequence"/>
</dbReference>
<keyword evidence="1" id="KW-1133">Transmembrane helix</keyword>
<dbReference type="AlphaFoldDB" id="A0A9K3LX79"/>
<evidence type="ECO:0000256" key="1">
    <source>
        <dbReference type="SAM" id="Phobius"/>
    </source>
</evidence>
<dbReference type="GO" id="GO:0000271">
    <property type="term" value="P:polysaccharide biosynthetic process"/>
    <property type="evidence" value="ECO:0007669"/>
    <property type="project" value="TreeGrafter"/>
</dbReference>
<dbReference type="OrthoDB" id="283814at2759"/>
<sequence>MEAIGTFIGIAASTVAVLLWLLTFHKRFFISIVRTEKVAAYGVYTEWGEACRTHFWYLIKALFPGNSPSTQDRLTLERQVQETFHQQFGSDQGGNVLIAHSCRSIFYYVIRYFLSNAKEVQGRRTIRICLPSLHFGSFYRIIRGIEKSLDCCIELYEVDLNEKDWTLDQDSVDEEEFKKCDLLMCQHLFGLPLNQDRLVKLARKYDIPIMEDCVQSGSLFGKYRGYAESDIIMYSGGLDKTPPCFGGGFGFFRNTPRGTEIYEHCNSLHNALPLDTWQGRFMTCFSIMVHLMIAKDSFGFNSLMGLVSYVWLTERGDYINWYAISLKVRKAKAITPFQHTESGFLRRPSAYQLQSMLYGLSRKERLKEVAQHEFRSRELLLSTIPPKYHRALFPWMTAGVLEQYKEMQGVSEFSWVVSPIGDRMHLCQFLNDHFIVVMINTTWEANEKSKSAVGKCVNDNLIYLPNINEATDELIVRVGKALTMYCQDLEKTGEVKF</sequence>
<accession>A0A9K3LX79</accession>
<dbReference type="EMBL" id="JAGRRH010000005">
    <property type="protein sequence ID" value="KAG7369663.1"/>
    <property type="molecule type" value="Genomic_DNA"/>
</dbReference>
<dbReference type="GO" id="GO:0030170">
    <property type="term" value="F:pyridoxal phosphate binding"/>
    <property type="evidence" value="ECO:0007669"/>
    <property type="project" value="TreeGrafter"/>
</dbReference>
<keyword evidence="2" id="KW-0808">Transferase</keyword>
<organism evidence="2 3">
    <name type="scientific">Nitzschia inconspicua</name>
    <dbReference type="NCBI Taxonomy" id="303405"/>
    <lineage>
        <taxon>Eukaryota</taxon>
        <taxon>Sar</taxon>
        <taxon>Stramenopiles</taxon>
        <taxon>Ochrophyta</taxon>
        <taxon>Bacillariophyta</taxon>
        <taxon>Bacillariophyceae</taxon>
        <taxon>Bacillariophycidae</taxon>
        <taxon>Bacillariales</taxon>
        <taxon>Bacillariaceae</taxon>
        <taxon>Nitzschia</taxon>
    </lineage>
</organism>
<comment type="caution">
    <text evidence="2">The sequence shown here is derived from an EMBL/GenBank/DDBJ whole genome shotgun (WGS) entry which is preliminary data.</text>
</comment>
<reference evidence="2" key="1">
    <citation type="journal article" date="2021" name="Sci. Rep.">
        <title>Diploid genomic architecture of Nitzschia inconspicua, an elite biomass production diatom.</title>
        <authorList>
            <person name="Oliver A."/>
            <person name="Podell S."/>
            <person name="Pinowska A."/>
            <person name="Traller J.C."/>
            <person name="Smith S.R."/>
            <person name="McClure R."/>
            <person name="Beliaev A."/>
            <person name="Bohutskyi P."/>
            <person name="Hill E.A."/>
            <person name="Rabines A."/>
            <person name="Zheng H."/>
            <person name="Allen L.Z."/>
            <person name="Kuo A."/>
            <person name="Grigoriev I.V."/>
            <person name="Allen A.E."/>
            <person name="Hazlebeck D."/>
            <person name="Allen E.E."/>
        </authorList>
    </citation>
    <scope>NUCLEOTIDE SEQUENCE</scope>
    <source>
        <strain evidence="2">Hildebrandi</strain>
    </source>
</reference>
<keyword evidence="2" id="KW-0032">Aminotransferase</keyword>
<evidence type="ECO:0000313" key="2">
    <source>
        <dbReference type="EMBL" id="KAG7369663.1"/>
    </source>
</evidence>
<dbReference type="PANTHER" id="PTHR30244:SF34">
    <property type="entry name" value="DTDP-4-AMINO-4,6-DIDEOXYGALACTOSE TRANSAMINASE"/>
    <property type="match status" value="1"/>
</dbReference>